<accession>A0A564WCX6</accession>
<feature type="domain" description="Cytosol aminopeptidase" evidence="6">
    <location>
        <begin position="308"/>
        <end position="315"/>
    </location>
</feature>
<keyword evidence="5" id="KW-0464">Manganese</keyword>
<evidence type="ECO:0000256" key="5">
    <source>
        <dbReference type="ARBA" id="ARBA00023211"/>
    </source>
</evidence>
<dbReference type="InterPro" id="IPR048816">
    <property type="entry name" value="Peptidase_M17_N_1"/>
</dbReference>
<evidence type="ECO:0000256" key="3">
    <source>
        <dbReference type="ARBA" id="ARBA00022670"/>
    </source>
</evidence>
<dbReference type="GO" id="GO:0006508">
    <property type="term" value="P:proteolysis"/>
    <property type="evidence" value="ECO:0007669"/>
    <property type="project" value="UniProtKB-KW"/>
</dbReference>
<dbReference type="EMBL" id="UXAT02000012">
    <property type="protein sequence ID" value="VUX46151.1"/>
    <property type="molecule type" value="Genomic_DNA"/>
</dbReference>
<dbReference type="PROSITE" id="PS00631">
    <property type="entry name" value="CYTOSOL_AP"/>
    <property type="match status" value="1"/>
</dbReference>
<keyword evidence="8" id="KW-1185">Reference proteome</keyword>
<gene>
    <name evidence="7" type="primary">pepB</name>
    <name evidence="7" type="ORF">DF3PA_20051</name>
</gene>
<protein>
    <submittedName>
        <fullName evidence="7">Leucyl aminopeptidase PepB</fullName>
        <ecNumber evidence="7">3.4.11.23</ecNumber>
    </submittedName>
</protein>
<dbReference type="CDD" id="cd00433">
    <property type="entry name" value="Peptidase_M17"/>
    <property type="match status" value="1"/>
</dbReference>
<evidence type="ECO:0000256" key="2">
    <source>
        <dbReference type="ARBA" id="ARBA00022438"/>
    </source>
</evidence>
<dbReference type="Pfam" id="PF21337">
    <property type="entry name" value="Peptidase_M17_N_1"/>
    <property type="match status" value="1"/>
</dbReference>
<dbReference type="SUPFAM" id="SSF53187">
    <property type="entry name" value="Zn-dependent exopeptidases"/>
    <property type="match status" value="1"/>
</dbReference>
<keyword evidence="4 7" id="KW-0378">Hydrolase</keyword>
<name>A0A564WCX6_9PROT</name>
<sequence>MNSQQFLCPANTTSAVPITPLRKDALNDWLASQSETTARWVRGSRFTADVGETCLIPDQAGGLDRVLFGRGDGLSAWDWGVLPSILPARVFRIDAPLDAEAGAAAARAWALACYRFDRYRPATGSWATLALPPAVDAAAVARAVAAVFLARDLINTPAADMGPSALAAAVREVGSRFGADVSVIEGEDLAVRNYPLVHAVGRASARPPCLIDLRWGAPEAPKLTLVGKGVCFDSGGLDIKPSSAMKLMKKDMGGAAILLGLAQMVMAAALPVRLRLLIPAVENSVSGNALRPLDVIRSRKGTTVEIGNTDAEGRLVLADALTEAVSETPALVIDCATLTGAARVALGTELPALFCNDDALAADLLACGQRAGDPLWRLPLWQPYRRHLRGKVAELTNAPDLAFAGAITAALFLAEFVPAAQPWIHLDVMAWNTAAQPGRPEGGEAMSLLALAALVQQRFRP</sequence>
<comment type="caution">
    <text evidence="7">The sequence shown here is derived from an EMBL/GenBank/DDBJ whole genome shotgun (WGS) entry which is preliminary data.</text>
</comment>
<dbReference type="GO" id="GO:0070006">
    <property type="term" value="F:metalloaminopeptidase activity"/>
    <property type="evidence" value="ECO:0007669"/>
    <property type="project" value="InterPro"/>
</dbReference>
<dbReference type="InterPro" id="IPR043472">
    <property type="entry name" value="Macro_dom-like"/>
</dbReference>
<dbReference type="PANTHER" id="PTHR11963:SF20">
    <property type="entry name" value="PEPTIDASE B"/>
    <property type="match status" value="1"/>
</dbReference>
<dbReference type="InterPro" id="IPR011356">
    <property type="entry name" value="Leucine_aapep/pepB"/>
</dbReference>
<reference evidence="7" key="1">
    <citation type="submission" date="2018-11" db="EMBL/GenBank/DDBJ databases">
        <authorList>
            <person name="Onetto C."/>
        </authorList>
    </citation>
    <scope>NUCLEOTIDE SEQUENCE [LARGE SCALE GENOMIC DNA]</scope>
</reference>
<dbReference type="Gene3D" id="3.40.630.10">
    <property type="entry name" value="Zn peptidases"/>
    <property type="match status" value="1"/>
</dbReference>
<evidence type="ECO:0000256" key="4">
    <source>
        <dbReference type="ARBA" id="ARBA00022801"/>
    </source>
</evidence>
<evidence type="ECO:0000259" key="6">
    <source>
        <dbReference type="PROSITE" id="PS00631"/>
    </source>
</evidence>
<evidence type="ECO:0000256" key="1">
    <source>
        <dbReference type="ARBA" id="ARBA00009528"/>
    </source>
</evidence>
<dbReference type="Proteomes" id="UP000326641">
    <property type="component" value="Unassembled WGS sequence"/>
</dbReference>
<evidence type="ECO:0000313" key="8">
    <source>
        <dbReference type="Proteomes" id="UP000326641"/>
    </source>
</evidence>
<dbReference type="Gene3D" id="3.40.220.10">
    <property type="entry name" value="Leucine Aminopeptidase, subunit E, domain 1"/>
    <property type="match status" value="1"/>
</dbReference>
<comment type="similarity">
    <text evidence="1">Belongs to the peptidase M17 family.</text>
</comment>
<dbReference type="Pfam" id="PF00883">
    <property type="entry name" value="Peptidase_M17"/>
    <property type="match status" value="1"/>
</dbReference>
<organism evidence="7 8">
    <name type="scientific">Candidatus Defluviicoccus seviourii</name>
    <dbReference type="NCBI Taxonomy" id="2565273"/>
    <lineage>
        <taxon>Bacteria</taxon>
        <taxon>Pseudomonadati</taxon>
        <taxon>Pseudomonadota</taxon>
        <taxon>Alphaproteobacteria</taxon>
        <taxon>Rhodospirillales</taxon>
        <taxon>Rhodospirillaceae</taxon>
        <taxon>Defluviicoccus</taxon>
    </lineage>
</organism>
<keyword evidence="3" id="KW-0645">Protease</keyword>
<proteinExistence type="inferred from homology"/>
<dbReference type="PRINTS" id="PR00481">
    <property type="entry name" value="LAMNOPPTDASE"/>
</dbReference>
<keyword evidence="2 7" id="KW-0031">Aminopeptidase</keyword>
<dbReference type="PANTHER" id="PTHR11963">
    <property type="entry name" value="LEUCINE AMINOPEPTIDASE-RELATED"/>
    <property type="match status" value="1"/>
</dbReference>
<dbReference type="GO" id="GO:0005737">
    <property type="term" value="C:cytoplasm"/>
    <property type="evidence" value="ECO:0007669"/>
    <property type="project" value="InterPro"/>
</dbReference>
<dbReference type="EC" id="3.4.11.23" evidence="7"/>
<dbReference type="GO" id="GO:0030145">
    <property type="term" value="F:manganese ion binding"/>
    <property type="evidence" value="ECO:0007669"/>
    <property type="project" value="InterPro"/>
</dbReference>
<dbReference type="AlphaFoldDB" id="A0A564WCX6"/>
<evidence type="ECO:0000313" key="7">
    <source>
        <dbReference type="EMBL" id="VUX46151.1"/>
    </source>
</evidence>
<dbReference type="InterPro" id="IPR000819">
    <property type="entry name" value="Peptidase_M17_C"/>
</dbReference>